<dbReference type="Pfam" id="PF13156">
    <property type="entry name" value="Mrr_cat_2"/>
    <property type="match status" value="1"/>
</dbReference>
<keyword evidence="1" id="KW-0547">Nucleotide-binding</keyword>
<accession>A0A3G5A7K9</accession>
<dbReference type="CDD" id="cd18785">
    <property type="entry name" value="SF2_C"/>
    <property type="match status" value="1"/>
</dbReference>
<dbReference type="InterPro" id="IPR011335">
    <property type="entry name" value="Restrct_endonuc-II-like"/>
</dbReference>
<dbReference type="InterPro" id="IPR001650">
    <property type="entry name" value="Helicase_C-like"/>
</dbReference>
<dbReference type="Pfam" id="PF00271">
    <property type="entry name" value="Helicase_C"/>
    <property type="match status" value="1"/>
</dbReference>
<evidence type="ECO:0000259" key="7">
    <source>
        <dbReference type="PROSITE" id="PS51194"/>
    </source>
</evidence>
<dbReference type="InterPro" id="IPR039442">
    <property type="entry name" value="Mrr-like_dom"/>
</dbReference>
<feature type="domain" description="Helicase ATP-binding" evidence="6">
    <location>
        <begin position="285"/>
        <end position="458"/>
    </location>
</feature>
<dbReference type="SUPFAM" id="SSF52540">
    <property type="entry name" value="P-loop containing nucleoside triphosphate hydrolases"/>
    <property type="match status" value="1"/>
</dbReference>
<feature type="compositionally biased region" description="Acidic residues" evidence="5">
    <location>
        <begin position="240"/>
        <end position="277"/>
    </location>
</feature>
<dbReference type="SMART" id="SM00490">
    <property type="entry name" value="HELICc"/>
    <property type="match status" value="1"/>
</dbReference>
<evidence type="ECO:0000256" key="2">
    <source>
        <dbReference type="ARBA" id="ARBA00022801"/>
    </source>
</evidence>
<dbReference type="Gene3D" id="3.40.50.300">
    <property type="entry name" value="P-loop containing nucleotide triphosphate hydrolases"/>
    <property type="match status" value="2"/>
</dbReference>
<keyword evidence="2" id="KW-0378">Hydrolase</keyword>
<dbReference type="InterPro" id="IPR006935">
    <property type="entry name" value="Helicase/UvrB_N"/>
</dbReference>
<dbReference type="GO" id="GO:0003677">
    <property type="term" value="F:DNA binding"/>
    <property type="evidence" value="ECO:0007669"/>
    <property type="project" value="InterPro"/>
</dbReference>
<keyword evidence="4" id="KW-0067">ATP-binding</keyword>
<gene>
    <name evidence="8" type="ORF">Hyperionvirus5_66</name>
</gene>
<feature type="domain" description="Helicase C-terminal" evidence="7">
    <location>
        <begin position="524"/>
        <end position="697"/>
    </location>
</feature>
<reference evidence="8" key="1">
    <citation type="submission" date="2018-10" db="EMBL/GenBank/DDBJ databases">
        <title>Hidden diversity of soil giant viruses.</title>
        <authorList>
            <person name="Schulz F."/>
            <person name="Alteio L."/>
            <person name="Goudeau D."/>
            <person name="Ryan E.M."/>
            <person name="Malmstrom R.R."/>
            <person name="Blanchard J."/>
            <person name="Woyke T."/>
        </authorList>
    </citation>
    <scope>NUCLEOTIDE SEQUENCE</scope>
    <source>
        <strain evidence="8">HYV1</strain>
    </source>
</reference>
<dbReference type="EMBL" id="MK072387">
    <property type="protein sequence ID" value="AYV83260.1"/>
    <property type="molecule type" value="Genomic_DNA"/>
</dbReference>
<dbReference type="InterPro" id="IPR014001">
    <property type="entry name" value="Helicase_ATP-bd"/>
</dbReference>
<dbReference type="SMART" id="SM00487">
    <property type="entry name" value="DEXDc"/>
    <property type="match status" value="1"/>
</dbReference>
<evidence type="ECO:0000256" key="5">
    <source>
        <dbReference type="SAM" id="MobiDB-lite"/>
    </source>
</evidence>
<dbReference type="Pfam" id="PF04851">
    <property type="entry name" value="ResIII"/>
    <property type="match status" value="1"/>
</dbReference>
<evidence type="ECO:0000256" key="3">
    <source>
        <dbReference type="ARBA" id="ARBA00022806"/>
    </source>
</evidence>
<dbReference type="GO" id="GO:0005524">
    <property type="term" value="F:ATP binding"/>
    <property type="evidence" value="ECO:0007669"/>
    <property type="project" value="UniProtKB-KW"/>
</dbReference>
<organism evidence="8">
    <name type="scientific">Hyperionvirus sp</name>
    <dbReference type="NCBI Taxonomy" id="2487770"/>
    <lineage>
        <taxon>Viruses</taxon>
        <taxon>Varidnaviria</taxon>
        <taxon>Bamfordvirae</taxon>
        <taxon>Nucleocytoviricota</taxon>
        <taxon>Megaviricetes</taxon>
        <taxon>Imitervirales</taxon>
        <taxon>Mimiviridae</taxon>
        <taxon>Klosneuvirinae</taxon>
    </lineage>
</organism>
<dbReference type="InterPro" id="IPR050742">
    <property type="entry name" value="Helicase_Restrict-Modif_Enz"/>
</dbReference>
<dbReference type="SUPFAM" id="SSF52980">
    <property type="entry name" value="Restriction endonuclease-like"/>
    <property type="match status" value="1"/>
</dbReference>
<feature type="region of interest" description="Disordered" evidence="5">
    <location>
        <begin position="240"/>
        <end position="278"/>
    </location>
</feature>
<evidence type="ECO:0000313" key="8">
    <source>
        <dbReference type="EMBL" id="AYV83260.1"/>
    </source>
</evidence>
<dbReference type="PROSITE" id="PS51192">
    <property type="entry name" value="HELICASE_ATP_BIND_1"/>
    <property type="match status" value="1"/>
</dbReference>
<dbReference type="PROSITE" id="PS51194">
    <property type="entry name" value="HELICASE_CTER"/>
    <property type="match status" value="1"/>
</dbReference>
<evidence type="ECO:0000256" key="1">
    <source>
        <dbReference type="ARBA" id="ARBA00022741"/>
    </source>
</evidence>
<dbReference type="PANTHER" id="PTHR47396:SF1">
    <property type="entry name" value="ATP-DEPENDENT HELICASE IRC3-RELATED"/>
    <property type="match status" value="1"/>
</dbReference>
<dbReference type="GO" id="GO:0004386">
    <property type="term" value="F:helicase activity"/>
    <property type="evidence" value="ECO:0007669"/>
    <property type="project" value="UniProtKB-KW"/>
</dbReference>
<keyword evidence="3 8" id="KW-0347">Helicase</keyword>
<evidence type="ECO:0000256" key="4">
    <source>
        <dbReference type="ARBA" id="ARBA00022840"/>
    </source>
</evidence>
<protein>
    <submittedName>
        <fullName evidence="8">DEXDc helicase</fullName>
    </submittedName>
</protein>
<sequence>MSKPKGKVIIKRTPRNVKKSNLKELALSALADIHTFKDLYERTEQLENKQKGDLFEIITYYLFKLSPLLNSNLESIWLYHDIPKQILTELNLPDKDKGIDLLAQIKGQYYAIQCKFRQNPTICVKWGELGTFFGMAFGMNDKVHKGYLVTNTYDLCNEVITSVKVSPIYGDFFENLPDNFFKNICNDFNKEKIEPAAMKTPFPYQMECINRCIEHYGITGKEDGPDEIQDKLETDYIEDEDEDEISDMDEVGNEEDVDDAETVNEQDDITDDDEDDKIDSTRGHMVMACGAGKTLTSYWIDKAIGNKKTVIFVPSLYLLTQFYCDWITQSHAEQIEISYLLIGSDADIKDEPEYISNGLKIYTDPKEIRNNLHTNTKKVVICTYQSADQLAEACNKEFKFEFGIFDEAHKTVGQAAKKFSQMLTDDKMTIRKRLFMTATPKIYNGELDSDEILSMDDEKYYGKEIYCYNTGTAINDKRLVDYQLVTMVATAKDIEDSIVQNKLISFKNEFTNRESTYLATILMVLKKIHDGTCNHLITYHNKVKRAEKFKDFLIKVNDLLYKDQKLYANSLDGKTSMKNRKKIVRDFVNSKKAILTSARVLNEGINIPIIDSVCFVDSRVSTIDIVQCIGRALRLYVGKNLAHVFVPTFIDDINDQFDVNPYGNIIRILKALKSTDEGIAEYFLTQDQKKLTARKLIVHERFETIKKSSEIDIDKWGSELDTKLWKIVDPSEHRMKKWIEQLDEVKNYIDNNNKRPSAKDKNIDVQRMGAWVMGQIRNYTRKENIMGNDKMRKLWTDFTENAKYKNHLLTQREKWIETFGEIKKYIDIHKRRPCNKSKNGEIRKLGQWIINQTVCYSKNMGQMRKSEIRKQWEEVRNDNIYKKYFISGEDLWKDKLEQVKLYMDIHKKRPPYLKKNKDDDSLGRWLTKQISNFSQNIFRMKNDEIKKIWIAFITSEKYRKYIGTGIDAWKEHLKDAKLYMDQNKKRPPPGSKNKTIASLGLWIMYQISNYFHKKAIMKNAEVRILWENFINDQRYTMFFKKTDL</sequence>
<proteinExistence type="predicted"/>
<dbReference type="GO" id="GO:0016787">
    <property type="term" value="F:hydrolase activity"/>
    <property type="evidence" value="ECO:0007669"/>
    <property type="project" value="UniProtKB-KW"/>
</dbReference>
<dbReference type="PANTHER" id="PTHR47396">
    <property type="entry name" value="TYPE I RESTRICTION ENZYME ECOKI R PROTEIN"/>
    <property type="match status" value="1"/>
</dbReference>
<name>A0A3G5A7K9_9VIRU</name>
<dbReference type="InterPro" id="IPR027417">
    <property type="entry name" value="P-loop_NTPase"/>
</dbReference>
<evidence type="ECO:0000259" key="6">
    <source>
        <dbReference type="PROSITE" id="PS51192"/>
    </source>
</evidence>